<dbReference type="GO" id="GO:0006424">
    <property type="term" value="P:glutamyl-tRNA aminoacylation"/>
    <property type="evidence" value="ECO:0007669"/>
    <property type="project" value="InterPro"/>
</dbReference>
<feature type="domain" description="Aminoacyl-tRNA synthetase class I anticodon-binding" evidence="12">
    <location>
        <begin position="488"/>
        <end position="534"/>
    </location>
</feature>
<evidence type="ECO:0000259" key="11">
    <source>
        <dbReference type="Pfam" id="PF00749"/>
    </source>
</evidence>
<dbReference type="InterPro" id="IPR020751">
    <property type="entry name" value="aa-tRNA-synth_I_codon-bd_sub2"/>
</dbReference>
<keyword evidence="8 10" id="KW-0030">Aminoacyl-tRNA synthetase</keyword>
<dbReference type="InterPro" id="IPR000924">
    <property type="entry name" value="Glu/Gln-tRNA-synth"/>
</dbReference>
<dbReference type="Pfam" id="PF19269">
    <property type="entry name" value="Anticodon_2"/>
    <property type="match status" value="1"/>
</dbReference>
<dbReference type="SUPFAM" id="SSF52374">
    <property type="entry name" value="Nucleotidylyl transferase"/>
    <property type="match status" value="1"/>
</dbReference>
<keyword evidence="5 10" id="KW-0547">Nucleotide-binding</keyword>
<evidence type="ECO:0000256" key="3">
    <source>
        <dbReference type="ARBA" id="ARBA00012835"/>
    </source>
</evidence>
<dbReference type="InterPro" id="IPR004527">
    <property type="entry name" value="Glu-tRNA-ligase_bac/mito"/>
</dbReference>
<dbReference type="NCBIfam" id="TIGR00464">
    <property type="entry name" value="gltX_bact"/>
    <property type="match status" value="1"/>
</dbReference>
<dbReference type="Proteomes" id="UP001157974">
    <property type="component" value="Unassembled WGS sequence"/>
</dbReference>
<proteinExistence type="inferred from homology"/>
<dbReference type="InterPro" id="IPR020058">
    <property type="entry name" value="Glu/Gln-tRNA-synth_Ib_cat-dom"/>
</dbReference>
<evidence type="ECO:0000256" key="8">
    <source>
        <dbReference type="ARBA" id="ARBA00023146"/>
    </source>
</evidence>
<dbReference type="InterPro" id="IPR045462">
    <property type="entry name" value="aa-tRNA-synth_I_cd-bd"/>
</dbReference>
<dbReference type="SUPFAM" id="SSF48163">
    <property type="entry name" value="An anticodon-binding domain of class I aminoacyl-tRNA synthetases"/>
    <property type="match status" value="1"/>
</dbReference>
<dbReference type="InterPro" id="IPR001412">
    <property type="entry name" value="aa-tRNA-synth_I_CS"/>
</dbReference>
<evidence type="ECO:0000256" key="10">
    <source>
        <dbReference type="RuleBase" id="RU363037"/>
    </source>
</evidence>
<dbReference type="Pfam" id="PF00749">
    <property type="entry name" value="tRNA-synt_1c"/>
    <property type="match status" value="1"/>
</dbReference>
<dbReference type="GO" id="GO:0004818">
    <property type="term" value="F:glutamate-tRNA ligase activity"/>
    <property type="evidence" value="ECO:0007669"/>
    <property type="project" value="UniProtKB-EC"/>
</dbReference>
<dbReference type="InterPro" id="IPR014729">
    <property type="entry name" value="Rossmann-like_a/b/a_fold"/>
</dbReference>
<dbReference type="GO" id="GO:0008270">
    <property type="term" value="F:zinc ion binding"/>
    <property type="evidence" value="ECO:0007669"/>
    <property type="project" value="InterPro"/>
</dbReference>
<accession>A0AAV8US74</accession>
<evidence type="ECO:0000256" key="2">
    <source>
        <dbReference type="ARBA" id="ARBA00007894"/>
    </source>
</evidence>
<evidence type="ECO:0000256" key="7">
    <source>
        <dbReference type="ARBA" id="ARBA00022917"/>
    </source>
</evidence>
<dbReference type="PROSITE" id="PS00178">
    <property type="entry name" value="AA_TRNA_LIGASE_I"/>
    <property type="match status" value="1"/>
</dbReference>
<comment type="similarity">
    <text evidence="2">Belongs to the class-I aminoacyl-tRNA synthetase family. Glutamate--tRNA ligase type 1 subfamily.</text>
</comment>
<dbReference type="PANTHER" id="PTHR43311">
    <property type="entry name" value="GLUTAMATE--TRNA LIGASE"/>
    <property type="match status" value="1"/>
</dbReference>
<dbReference type="CDD" id="cd00808">
    <property type="entry name" value="GluRS_core"/>
    <property type="match status" value="1"/>
</dbReference>
<keyword evidence="14" id="KW-1185">Reference proteome</keyword>
<evidence type="ECO:0000259" key="12">
    <source>
        <dbReference type="Pfam" id="PF19269"/>
    </source>
</evidence>
<gene>
    <name evidence="13" type="ORF">NDN08_001880</name>
</gene>
<dbReference type="PANTHER" id="PTHR43311:SF2">
    <property type="entry name" value="GLUTAMATE--TRNA LIGASE, MITOCHONDRIAL-RELATED"/>
    <property type="match status" value="1"/>
</dbReference>
<keyword evidence="6 10" id="KW-0067">ATP-binding</keyword>
<keyword evidence="4 10" id="KW-0436">Ligase</keyword>
<protein>
    <recommendedName>
        <fullName evidence="3">glutamate--tRNA ligase</fullName>
        <ecNumber evidence="3">6.1.1.17</ecNumber>
    </recommendedName>
    <alternativeName>
        <fullName evidence="9">Glutamyl-tRNA synthetase</fullName>
    </alternativeName>
</protein>
<dbReference type="FunFam" id="3.40.50.620:FF:000045">
    <property type="entry name" value="Glutamate--tRNA ligase, mitochondrial"/>
    <property type="match status" value="1"/>
</dbReference>
<dbReference type="InterPro" id="IPR033910">
    <property type="entry name" value="GluRS_core"/>
</dbReference>
<dbReference type="GO" id="GO:0005739">
    <property type="term" value="C:mitochondrion"/>
    <property type="evidence" value="ECO:0007669"/>
    <property type="project" value="UniProtKB-SubCell"/>
</dbReference>
<evidence type="ECO:0000256" key="9">
    <source>
        <dbReference type="ARBA" id="ARBA00030865"/>
    </source>
</evidence>
<reference evidence="13 14" key="1">
    <citation type="journal article" date="2023" name="Nat. Commun.">
        <title>Origin of minicircular mitochondrial genomes in red algae.</title>
        <authorList>
            <person name="Lee Y."/>
            <person name="Cho C.H."/>
            <person name="Lee Y.M."/>
            <person name="Park S.I."/>
            <person name="Yang J.H."/>
            <person name="West J.A."/>
            <person name="Bhattacharya D."/>
            <person name="Yoon H.S."/>
        </authorList>
    </citation>
    <scope>NUCLEOTIDE SEQUENCE [LARGE SCALE GENOMIC DNA]</scope>
    <source>
        <strain evidence="13 14">CCMP1338</strain>
        <tissue evidence="13">Whole cell</tissue>
    </source>
</reference>
<evidence type="ECO:0000313" key="14">
    <source>
        <dbReference type="Proteomes" id="UP001157974"/>
    </source>
</evidence>
<dbReference type="HAMAP" id="MF_00022">
    <property type="entry name" value="Glu_tRNA_synth_type1"/>
    <property type="match status" value="1"/>
</dbReference>
<dbReference type="InterPro" id="IPR008925">
    <property type="entry name" value="aa_tRNA-synth_I_cd-bd_sf"/>
</dbReference>
<dbReference type="Gene3D" id="1.10.10.350">
    <property type="match status" value="1"/>
</dbReference>
<evidence type="ECO:0000256" key="1">
    <source>
        <dbReference type="ARBA" id="ARBA00004173"/>
    </source>
</evidence>
<dbReference type="GO" id="GO:0005524">
    <property type="term" value="F:ATP binding"/>
    <property type="evidence" value="ECO:0007669"/>
    <property type="project" value="UniProtKB-KW"/>
</dbReference>
<feature type="domain" description="Glutamyl/glutaminyl-tRNA synthetase class Ib catalytic" evidence="11">
    <location>
        <begin position="59"/>
        <end position="377"/>
    </location>
</feature>
<keyword evidence="7 10" id="KW-0648">Protein biosynthesis</keyword>
<evidence type="ECO:0000256" key="4">
    <source>
        <dbReference type="ARBA" id="ARBA00022598"/>
    </source>
</evidence>
<comment type="caution">
    <text evidence="13">The sequence shown here is derived from an EMBL/GenBank/DDBJ whole genome shotgun (WGS) entry which is preliminary data.</text>
</comment>
<dbReference type="EMBL" id="JAMWBK010000005">
    <property type="protein sequence ID" value="KAJ8905373.1"/>
    <property type="molecule type" value="Genomic_DNA"/>
</dbReference>
<sequence length="562" mass="61606">MSAFVNGPVFLSRGRGFAAGSRRRAARIVCTATPPVKVGADVDSRVEAGKALSAQGVERVRFAPSPTGALHVGGARTALYNWLHAKANNGKVLLRVEDTDQARSTRESENAVLRDLRWLGIDFDEGPDAMGGEAGPYRQSERGDIYVELANRLLESGHAYPCFCTEEELDMKRKQAEAEGRPPQYDGTWRDADPAEVKRRMDAGETYTVRFKIPDNTTIAIDDIVRGEVEWDANATVGDFILLRSTGVPVYNFCVAVDDALMGITTVIRAEEHLTNSLRQILILNALGFPVPKYAHCSLILGSDRSKLSKRHGATSCDQFRLDGYLPNAMVNYLALLGWNDGTTKELYFTPEEVVESFDLNRVGPSPTMFDSDKLIWINGQHLRALPVEELAPMARDHLVDQELLDPSVESDSELSMFIAGMFQGSMSLVNDVATEFQGALGFPVEECISTGEASELLEDDGGFKVIAESILSAYDAGEFPNGSSDDHAAEWKAWVKALGKETKRKGKKLFHPIRLALTGKMSGPDVGQVVKLLHITEGVAPNRVSLAERIDTLREVVAAKY</sequence>
<dbReference type="PRINTS" id="PR00987">
    <property type="entry name" value="TRNASYNTHGLU"/>
</dbReference>
<dbReference type="Gene3D" id="3.40.50.620">
    <property type="entry name" value="HUPs"/>
    <property type="match status" value="1"/>
</dbReference>
<evidence type="ECO:0000256" key="6">
    <source>
        <dbReference type="ARBA" id="ARBA00022840"/>
    </source>
</evidence>
<evidence type="ECO:0000313" key="13">
    <source>
        <dbReference type="EMBL" id="KAJ8905373.1"/>
    </source>
</evidence>
<dbReference type="GO" id="GO:0000049">
    <property type="term" value="F:tRNA binding"/>
    <property type="evidence" value="ECO:0007669"/>
    <property type="project" value="InterPro"/>
</dbReference>
<name>A0AAV8US74_9RHOD</name>
<evidence type="ECO:0000256" key="5">
    <source>
        <dbReference type="ARBA" id="ARBA00022741"/>
    </source>
</evidence>
<dbReference type="EC" id="6.1.1.17" evidence="3"/>
<organism evidence="13 14">
    <name type="scientific">Rhodosorus marinus</name>
    <dbReference type="NCBI Taxonomy" id="101924"/>
    <lineage>
        <taxon>Eukaryota</taxon>
        <taxon>Rhodophyta</taxon>
        <taxon>Stylonematophyceae</taxon>
        <taxon>Stylonematales</taxon>
        <taxon>Stylonemataceae</taxon>
        <taxon>Rhodosorus</taxon>
    </lineage>
</organism>
<dbReference type="AlphaFoldDB" id="A0AAV8US74"/>
<dbReference type="InterPro" id="IPR049940">
    <property type="entry name" value="GluQ/Sye"/>
</dbReference>
<comment type="subcellular location">
    <subcellularLocation>
        <location evidence="1">Mitochondrion</location>
    </subcellularLocation>
</comment>